<keyword evidence="1" id="KW-0812">Transmembrane</keyword>
<proteinExistence type="predicted"/>
<comment type="caution">
    <text evidence="3">The sequence shown here is derived from an EMBL/GenBank/DDBJ whole genome shotgun (WGS) entry which is preliminary data.</text>
</comment>
<dbReference type="RefSeq" id="WP_242407717.1">
    <property type="nucleotide sequence ID" value="NZ_JUFX02000025.1"/>
</dbReference>
<sequence>MQKLLHCLHPLAGALAILCILSFMTASVISELYGSAPAIAATKHMILWGLLVLIPCLAFTGLSGYRAAGRSPRGQTLVKLKRMRIIGINGICVLVPCAFFLAVRAAELRLDRLFYGVQIMELLAGSLNLALLILNFRDGLRIVRFRQT</sequence>
<evidence type="ECO:0000256" key="1">
    <source>
        <dbReference type="SAM" id="Phobius"/>
    </source>
</evidence>
<protein>
    <submittedName>
        <fullName evidence="3">Uncharacterized protein</fullName>
    </submittedName>
</protein>
<feature type="transmembrane region" description="Helical" evidence="1">
    <location>
        <begin position="45"/>
        <end position="65"/>
    </location>
</feature>
<feature type="transmembrane region" description="Helical" evidence="1">
    <location>
        <begin position="85"/>
        <end position="103"/>
    </location>
</feature>
<dbReference type="EMBL" id="JUFX02000025">
    <property type="protein sequence ID" value="KPH88517.1"/>
    <property type="molecule type" value="Genomic_DNA"/>
</dbReference>
<feature type="transmembrane region" description="Helical" evidence="1">
    <location>
        <begin position="115"/>
        <end position="136"/>
    </location>
</feature>
<keyword evidence="1" id="KW-0472">Membrane</keyword>
<organism evidence="3 4">
    <name type="scientific">Komagataeibacter intermedius AF2</name>
    <dbReference type="NCBI Taxonomy" id="1458464"/>
    <lineage>
        <taxon>Bacteria</taxon>
        <taxon>Pseudomonadati</taxon>
        <taxon>Pseudomonadota</taxon>
        <taxon>Alphaproteobacteria</taxon>
        <taxon>Acetobacterales</taxon>
        <taxon>Acetobacteraceae</taxon>
        <taxon>Komagataeibacter</taxon>
    </lineage>
</organism>
<dbReference type="Proteomes" id="UP000031553">
    <property type="component" value="Unassembled WGS sequence"/>
</dbReference>
<gene>
    <name evidence="3" type="ORF">GLUCOINTEAF2_0203788</name>
    <name evidence="2" type="ORF">GLUCOINTEAF2_0203834</name>
</gene>
<name>A0A0C1RVQ9_9PROT</name>
<dbReference type="AlphaFoldDB" id="A0A0C1RVQ9"/>
<reference evidence="3 4" key="1">
    <citation type="submission" date="2015-07" db="EMBL/GenBank/DDBJ databases">
        <title>Draft Genome Sequence of Komagataeibacter intermedius Strain AF2, Isolated from Kombucha Tea.</title>
        <authorList>
            <person name="Santos R.A."/>
            <person name="Berretta A.A."/>
            <person name="Barud H.S."/>
            <person name="Ribeiro S.J."/>
            <person name="Gonzalez-Garcia L.N."/>
            <person name="Zucchi T.D."/>
            <person name="Goldman G.H."/>
            <person name="Riano-Pachon D.M."/>
        </authorList>
    </citation>
    <scope>NUCLEOTIDE SEQUENCE [LARGE SCALE GENOMIC DNA]</scope>
    <source>
        <strain evidence="3 4">AF2</strain>
    </source>
</reference>
<evidence type="ECO:0000313" key="3">
    <source>
        <dbReference type="EMBL" id="KPH88517.1"/>
    </source>
</evidence>
<evidence type="ECO:0000313" key="2">
    <source>
        <dbReference type="EMBL" id="KPH88470.1"/>
    </source>
</evidence>
<accession>A0A0C1RVQ9</accession>
<dbReference type="EMBL" id="JUFX02000034">
    <property type="protein sequence ID" value="KPH88470.1"/>
    <property type="molecule type" value="Genomic_DNA"/>
</dbReference>
<feature type="transmembrane region" description="Helical" evidence="1">
    <location>
        <begin position="12"/>
        <end position="33"/>
    </location>
</feature>
<keyword evidence="1" id="KW-1133">Transmembrane helix</keyword>
<evidence type="ECO:0000313" key="4">
    <source>
        <dbReference type="Proteomes" id="UP000031553"/>
    </source>
</evidence>